<dbReference type="InterPro" id="IPR040442">
    <property type="entry name" value="Pyrv_kinase-like_dom_sf"/>
</dbReference>
<dbReference type="EC" id="2.7.1.40" evidence="6 17"/>
<dbReference type="EMBL" id="FNID01000012">
    <property type="protein sequence ID" value="SDN13424.1"/>
    <property type="molecule type" value="Genomic_DNA"/>
</dbReference>
<dbReference type="InterPro" id="IPR036918">
    <property type="entry name" value="Pyrv_Knase_C_sf"/>
</dbReference>
<evidence type="ECO:0000256" key="11">
    <source>
        <dbReference type="ARBA" id="ARBA00022777"/>
    </source>
</evidence>
<dbReference type="SUPFAM" id="SSF52935">
    <property type="entry name" value="PK C-terminal domain-like"/>
    <property type="match status" value="1"/>
</dbReference>
<evidence type="ECO:0000256" key="10">
    <source>
        <dbReference type="ARBA" id="ARBA00022741"/>
    </source>
</evidence>
<keyword evidence="11 18" id="KW-0418">Kinase</keyword>
<dbReference type="InterPro" id="IPR015793">
    <property type="entry name" value="Pyrv_Knase_brl"/>
</dbReference>
<evidence type="ECO:0000313" key="23">
    <source>
        <dbReference type="Proteomes" id="UP000199182"/>
    </source>
</evidence>
<sequence length="593" mass="64452">MRVPFHAAERMDKAMRKTKIICTLGPSTNTEEMLKELILAGMDAARFNFSHGDHTSHKAMFDMLVKVRTQLNRPIPAILDTRGPEIRVKKFKAGKVQLSADQQFTLTTREIEGDQTAVSITYDKLCRDIRPGSTVLIDDGLIEMEVERINGNDIICRVKNGGQVSDNKGINVPGTQLSMPYINERDRQDIIFGIETGFDFIAASFVRSADDVLQIRKILDEHNCHSINIISKIENPQGVENIDEIIRVSDGIMVARGDMGVEIPLEDVPVLQKMIIKKVYNAGKQVITATQMLDSMIKNPRPTRAEATDVANAIYDGTSAIMLSGETASGLYPIEAVKTMARIAAKTEDDIDYIKRFKHAEFESFSDVTNAISHATCTTAHDLGAAAIITVSKSGRTVRMISKYRPNCPIIGCSTEEHVCRQLSLSWGVVPLLIEEQRSTDHLFEHAVSASQQAGYVTDGELVVITAGVPLGISGTTNLMKVQVVGHVLVSGTGVTFGAVCANLCVCETEEQALKTFKEGDILVIPQTSNKLLPILKKASGIVTELPGQNTHAAIVGLSLDIPVIVGAENATKILKSGTVVAIDSSRGIVSCN</sequence>
<evidence type="ECO:0000256" key="7">
    <source>
        <dbReference type="ARBA" id="ARBA00018587"/>
    </source>
</evidence>
<dbReference type="SUPFAM" id="SSF51621">
    <property type="entry name" value="Phosphoenolpyruvate/pyruvate domain"/>
    <property type="match status" value="1"/>
</dbReference>
<organism evidence="22 23">
    <name type="scientific">Acetanaerobacterium elongatum</name>
    <dbReference type="NCBI Taxonomy" id="258515"/>
    <lineage>
        <taxon>Bacteria</taxon>
        <taxon>Bacillati</taxon>
        <taxon>Bacillota</taxon>
        <taxon>Clostridia</taxon>
        <taxon>Eubacteriales</taxon>
        <taxon>Oscillospiraceae</taxon>
        <taxon>Acetanaerobacterium</taxon>
    </lineage>
</organism>
<evidence type="ECO:0000256" key="15">
    <source>
        <dbReference type="ARBA" id="ARBA00023152"/>
    </source>
</evidence>
<evidence type="ECO:0000259" key="19">
    <source>
        <dbReference type="Pfam" id="PF00224"/>
    </source>
</evidence>
<keyword evidence="14" id="KW-0630">Potassium</keyword>
<dbReference type="Gene3D" id="2.40.33.10">
    <property type="entry name" value="PK beta-barrel domain-like"/>
    <property type="match status" value="1"/>
</dbReference>
<evidence type="ECO:0000256" key="3">
    <source>
        <dbReference type="ARBA" id="ARBA00004997"/>
    </source>
</evidence>
<dbReference type="Proteomes" id="UP000199182">
    <property type="component" value="Unassembled WGS sequence"/>
</dbReference>
<evidence type="ECO:0000256" key="16">
    <source>
        <dbReference type="ARBA" id="ARBA00023317"/>
    </source>
</evidence>
<dbReference type="SUPFAM" id="SSF52009">
    <property type="entry name" value="Phosphohistidine domain"/>
    <property type="match status" value="1"/>
</dbReference>
<dbReference type="GO" id="GO:0004743">
    <property type="term" value="F:pyruvate kinase activity"/>
    <property type="evidence" value="ECO:0007669"/>
    <property type="project" value="UniProtKB-UniRule"/>
</dbReference>
<dbReference type="UniPathway" id="UPA00109">
    <property type="reaction ID" value="UER00188"/>
</dbReference>
<comment type="cofactor">
    <cofactor evidence="2">
        <name>K(+)</name>
        <dbReference type="ChEBI" id="CHEBI:29103"/>
    </cofactor>
</comment>
<dbReference type="InterPro" id="IPR018209">
    <property type="entry name" value="Pyrv_Knase_AS"/>
</dbReference>
<dbReference type="InterPro" id="IPR001697">
    <property type="entry name" value="Pyr_Knase"/>
</dbReference>
<evidence type="ECO:0000256" key="6">
    <source>
        <dbReference type="ARBA" id="ARBA00012142"/>
    </source>
</evidence>
<dbReference type="Gene3D" id="3.20.20.60">
    <property type="entry name" value="Phosphoenolpyruvate-binding domains"/>
    <property type="match status" value="1"/>
</dbReference>
<feature type="domain" description="PEP-utilising enzyme mobile" evidence="20">
    <location>
        <begin position="517"/>
        <end position="588"/>
    </location>
</feature>
<evidence type="ECO:0000256" key="14">
    <source>
        <dbReference type="ARBA" id="ARBA00022958"/>
    </source>
</evidence>
<comment type="similarity">
    <text evidence="4">In the C-terminal section; belongs to the PEP-utilizing enzyme family.</text>
</comment>
<dbReference type="Pfam" id="PF00224">
    <property type="entry name" value="PK"/>
    <property type="match status" value="1"/>
</dbReference>
<evidence type="ECO:0000256" key="13">
    <source>
        <dbReference type="ARBA" id="ARBA00022842"/>
    </source>
</evidence>
<dbReference type="Gene3D" id="3.50.30.10">
    <property type="entry name" value="Phosphohistidine domain"/>
    <property type="match status" value="1"/>
</dbReference>
<dbReference type="GO" id="GO:0005524">
    <property type="term" value="F:ATP binding"/>
    <property type="evidence" value="ECO:0007669"/>
    <property type="project" value="UniProtKB-KW"/>
</dbReference>
<comment type="similarity">
    <text evidence="5 18">Belongs to the pyruvate kinase family.</text>
</comment>
<evidence type="ECO:0000256" key="1">
    <source>
        <dbReference type="ARBA" id="ARBA00001946"/>
    </source>
</evidence>
<reference evidence="22 23" key="1">
    <citation type="submission" date="2016-10" db="EMBL/GenBank/DDBJ databases">
        <authorList>
            <person name="de Groot N.N."/>
        </authorList>
    </citation>
    <scope>NUCLEOTIDE SEQUENCE [LARGE SCALE GENOMIC DNA]</scope>
    <source>
        <strain evidence="22 23">CGMCC 1.5012</strain>
    </source>
</reference>
<dbReference type="FunFam" id="2.40.33.10:FF:000001">
    <property type="entry name" value="Pyruvate kinase"/>
    <property type="match status" value="1"/>
</dbReference>
<evidence type="ECO:0000256" key="17">
    <source>
        <dbReference type="NCBIfam" id="TIGR01064"/>
    </source>
</evidence>
<dbReference type="NCBIfam" id="NF004491">
    <property type="entry name" value="PRK05826.1"/>
    <property type="match status" value="1"/>
</dbReference>
<dbReference type="NCBIfam" id="NF004978">
    <property type="entry name" value="PRK06354.1"/>
    <property type="match status" value="1"/>
</dbReference>
<dbReference type="GO" id="GO:0030955">
    <property type="term" value="F:potassium ion binding"/>
    <property type="evidence" value="ECO:0007669"/>
    <property type="project" value="UniProtKB-UniRule"/>
</dbReference>
<dbReference type="Gene3D" id="3.40.1380.20">
    <property type="entry name" value="Pyruvate kinase, C-terminal domain"/>
    <property type="match status" value="1"/>
</dbReference>
<evidence type="ECO:0000259" key="20">
    <source>
        <dbReference type="Pfam" id="PF00391"/>
    </source>
</evidence>
<dbReference type="STRING" id="258515.SAMN05192585_1123"/>
<keyword evidence="13 18" id="KW-0460">Magnesium</keyword>
<keyword evidence="15 18" id="KW-0324">Glycolysis</keyword>
<evidence type="ECO:0000256" key="2">
    <source>
        <dbReference type="ARBA" id="ARBA00001958"/>
    </source>
</evidence>
<dbReference type="GO" id="GO:0000287">
    <property type="term" value="F:magnesium ion binding"/>
    <property type="evidence" value="ECO:0007669"/>
    <property type="project" value="UniProtKB-UniRule"/>
</dbReference>
<dbReference type="PANTHER" id="PTHR11817">
    <property type="entry name" value="PYRUVATE KINASE"/>
    <property type="match status" value="1"/>
</dbReference>
<feature type="domain" description="Pyruvate kinase barrel" evidence="19">
    <location>
        <begin position="15"/>
        <end position="337"/>
    </location>
</feature>
<feature type="domain" description="Pyruvate kinase C-terminal" evidence="21">
    <location>
        <begin position="370"/>
        <end position="482"/>
    </location>
</feature>
<dbReference type="InterPro" id="IPR015795">
    <property type="entry name" value="Pyrv_Knase_C"/>
</dbReference>
<keyword evidence="8 18" id="KW-0808">Transferase</keyword>
<evidence type="ECO:0000256" key="5">
    <source>
        <dbReference type="ARBA" id="ARBA00008663"/>
    </source>
</evidence>
<comment type="catalytic activity">
    <reaction evidence="18">
        <text>pyruvate + ATP = phosphoenolpyruvate + ADP + H(+)</text>
        <dbReference type="Rhea" id="RHEA:18157"/>
        <dbReference type="ChEBI" id="CHEBI:15361"/>
        <dbReference type="ChEBI" id="CHEBI:15378"/>
        <dbReference type="ChEBI" id="CHEBI:30616"/>
        <dbReference type="ChEBI" id="CHEBI:58702"/>
        <dbReference type="ChEBI" id="CHEBI:456216"/>
        <dbReference type="EC" id="2.7.1.40"/>
    </reaction>
</comment>
<dbReference type="SUPFAM" id="SSF50800">
    <property type="entry name" value="PK beta-barrel domain-like"/>
    <property type="match status" value="1"/>
</dbReference>
<evidence type="ECO:0000256" key="4">
    <source>
        <dbReference type="ARBA" id="ARBA00006237"/>
    </source>
</evidence>
<comment type="cofactor">
    <cofactor evidence="1">
        <name>Mg(2+)</name>
        <dbReference type="ChEBI" id="CHEBI:18420"/>
    </cofactor>
</comment>
<dbReference type="InterPro" id="IPR036637">
    <property type="entry name" value="Phosphohistidine_dom_sf"/>
</dbReference>
<dbReference type="PRINTS" id="PR01050">
    <property type="entry name" value="PYRUVTKNASE"/>
</dbReference>
<dbReference type="InterPro" id="IPR008279">
    <property type="entry name" value="PEP-util_enz_mobile_dom"/>
</dbReference>
<evidence type="ECO:0000256" key="9">
    <source>
        <dbReference type="ARBA" id="ARBA00022723"/>
    </source>
</evidence>
<keyword evidence="10" id="KW-0547">Nucleotide-binding</keyword>
<dbReference type="PROSITE" id="PS00110">
    <property type="entry name" value="PYRUVATE_KINASE"/>
    <property type="match status" value="1"/>
</dbReference>
<keyword evidence="23" id="KW-1185">Reference proteome</keyword>
<dbReference type="InterPro" id="IPR015813">
    <property type="entry name" value="Pyrv/PenolPyrv_kinase-like_dom"/>
</dbReference>
<dbReference type="GO" id="GO:0016301">
    <property type="term" value="F:kinase activity"/>
    <property type="evidence" value="ECO:0007669"/>
    <property type="project" value="UniProtKB-KW"/>
</dbReference>
<dbReference type="NCBIfam" id="TIGR01064">
    <property type="entry name" value="pyruv_kin"/>
    <property type="match status" value="1"/>
</dbReference>
<comment type="pathway">
    <text evidence="3 18">Carbohydrate degradation; glycolysis; pyruvate from D-glyceraldehyde 3-phosphate: step 5/5.</text>
</comment>
<keyword evidence="16 22" id="KW-0670">Pyruvate</keyword>
<dbReference type="AlphaFoldDB" id="A0A1G9YWD2"/>
<keyword evidence="12" id="KW-0067">ATP-binding</keyword>
<keyword evidence="9" id="KW-0479">Metal-binding</keyword>
<dbReference type="InterPro" id="IPR011037">
    <property type="entry name" value="Pyrv_Knase-like_insert_dom_sf"/>
</dbReference>
<dbReference type="Pfam" id="PF02887">
    <property type="entry name" value="PK_C"/>
    <property type="match status" value="1"/>
</dbReference>
<dbReference type="FunFam" id="3.20.20.60:FF:000001">
    <property type="entry name" value="Pyruvate kinase"/>
    <property type="match status" value="1"/>
</dbReference>
<name>A0A1G9YWD2_9FIRM</name>
<evidence type="ECO:0000259" key="21">
    <source>
        <dbReference type="Pfam" id="PF02887"/>
    </source>
</evidence>
<accession>A0A1G9YWD2</accession>
<dbReference type="Pfam" id="PF00391">
    <property type="entry name" value="PEP-utilizers"/>
    <property type="match status" value="1"/>
</dbReference>
<protein>
    <recommendedName>
        <fullName evidence="7 17">Pyruvate kinase</fullName>
        <ecNumber evidence="6 17">2.7.1.40</ecNumber>
    </recommendedName>
</protein>
<dbReference type="InterPro" id="IPR015806">
    <property type="entry name" value="Pyrv_Knase_insert_dom_sf"/>
</dbReference>
<evidence type="ECO:0000313" key="22">
    <source>
        <dbReference type="EMBL" id="SDN13424.1"/>
    </source>
</evidence>
<dbReference type="GO" id="GO:0006950">
    <property type="term" value="P:response to stress"/>
    <property type="evidence" value="ECO:0007669"/>
    <property type="project" value="UniProtKB-ARBA"/>
</dbReference>
<evidence type="ECO:0000256" key="12">
    <source>
        <dbReference type="ARBA" id="ARBA00022840"/>
    </source>
</evidence>
<proteinExistence type="inferred from homology"/>
<evidence type="ECO:0000256" key="8">
    <source>
        <dbReference type="ARBA" id="ARBA00022679"/>
    </source>
</evidence>
<gene>
    <name evidence="22" type="ORF">SAMN05192585_1123</name>
</gene>
<evidence type="ECO:0000256" key="18">
    <source>
        <dbReference type="RuleBase" id="RU000504"/>
    </source>
</evidence>